<comment type="caution">
    <text evidence="2">The sequence shown here is derived from an EMBL/GenBank/DDBJ whole genome shotgun (WGS) entry which is preliminary data.</text>
</comment>
<protein>
    <submittedName>
        <fullName evidence="2">Uncharacterized protein</fullName>
    </submittedName>
</protein>
<reference evidence="2" key="1">
    <citation type="journal article" date="2023" name="Nat. Commun.">
        <title>Diploid and tetraploid genomes of Acorus and the evolution of monocots.</title>
        <authorList>
            <person name="Ma L."/>
            <person name="Liu K.W."/>
            <person name="Li Z."/>
            <person name="Hsiao Y.Y."/>
            <person name="Qi Y."/>
            <person name="Fu T."/>
            <person name="Tang G.D."/>
            <person name="Zhang D."/>
            <person name="Sun W.H."/>
            <person name="Liu D.K."/>
            <person name="Li Y."/>
            <person name="Chen G.Z."/>
            <person name="Liu X.D."/>
            <person name="Liao X.Y."/>
            <person name="Jiang Y.T."/>
            <person name="Yu X."/>
            <person name="Hao Y."/>
            <person name="Huang J."/>
            <person name="Zhao X.W."/>
            <person name="Ke S."/>
            <person name="Chen Y.Y."/>
            <person name="Wu W.L."/>
            <person name="Hsu J.L."/>
            <person name="Lin Y.F."/>
            <person name="Huang M.D."/>
            <person name="Li C.Y."/>
            <person name="Huang L."/>
            <person name="Wang Z.W."/>
            <person name="Zhao X."/>
            <person name="Zhong W.Y."/>
            <person name="Peng D.H."/>
            <person name="Ahmad S."/>
            <person name="Lan S."/>
            <person name="Zhang J.S."/>
            <person name="Tsai W.C."/>
            <person name="Van de Peer Y."/>
            <person name="Liu Z.J."/>
        </authorList>
    </citation>
    <scope>NUCLEOTIDE SEQUENCE</scope>
    <source>
        <strain evidence="2">SCP</strain>
    </source>
</reference>
<dbReference type="AlphaFoldDB" id="A0AAV9ATI6"/>
<evidence type="ECO:0000313" key="3">
    <source>
        <dbReference type="Proteomes" id="UP001179952"/>
    </source>
</evidence>
<name>A0AAV9ATI6_ACOGR</name>
<organism evidence="2 3">
    <name type="scientific">Acorus gramineus</name>
    <name type="common">Dwarf sweet flag</name>
    <dbReference type="NCBI Taxonomy" id="55184"/>
    <lineage>
        <taxon>Eukaryota</taxon>
        <taxon>Viridiplantae</taxon>
        <taxon>Streptophyta</taxon>
        <taxon>Embryophyta</taxon>
        <taxon>Tracheophyta</taxon>
        <taxon>Spermatophyta</taxon>
        <taxon>Magnoliopsida</taxon>
        <taxon>Liliopsida</taxon>
        <taxon>Acoraceae</taxon>
        <taxon>Acorus</taxon>
    </lineage>
</organism>
<gene>
    <name evidence="2" type="ORF">QJS04_geneDACA002504</name>
</gene>
<sequence>MENLDWAIEDYQNCMSSNTNFSSDDRFDGMVDVLAPAFDNSTIAGTAWEALINTSTYATNPLSALAGFVDDSGHRSITTDVDNGFSTVFSGESENNSSSANEDEAFNVRRLKRGYEEFTLLRRSSDSSDGGGGGGFHISFGDDDTPRSKRPRRSNIDFRHSHKVLQTFLNIHNTCEIQIFILK</sequence>
<evidence type="ECO:0000313" key="2">
    <source>
        <dbReference type="EMBL" id="KAK1267600.1"/>
    </source>
</evidence>
<dbReference type="Proteomes" id="UP001179952">
    <property type="component" value="Unassembled WGS sequence"/>
</dbReference>
<evidence type="ECO:0000256" key="1">
    <source>
        <dbReference type="SAM" id="MobiDB-lite"/>
    </source>
</evidence>
<feature type="region of interest" description="Disordered" evidence="1">
    <location>
        <begin position="123"/>
        <end position="155"/>
    </location>
</feature>
<proteinExistence type="predicted"/>
<keyword evidence="3" id="KW-1185">Reference proteome</keyword>
<accession>A0AAV9ATI6</accession>
<dbReference type="EMBL" id="JAUJYN010000007">
    <property type="protein sequence ID" value="KAK1267600.1"/>
    <property type="molecule type" value="Genomic_DNA"/>
</dbReference>
<reference evidence="2" key="2">
    <citation type="submission" date="2023-06" db="EMBL/GenBank/DDBJ databases">
        <authorList>
            <person name="Ma L."/>
            <person name="Liu K.-W."/>
            <person name="Li Z."/>
            <person name="Hsiao Y.-Y."/>
            <person name="Qi Y."/>
            <person name="Fu T."/>
            <person name="Tang G."/>
            <person name="Zhang D."/>
            <person name="Sun W.-H."/>
            <person name="Liu D.-K."/>
            <person name="Li Y."/>
            <person name="Chen G.-Z."/>
            <person name="Liu X.-D."/>
            <person name="Liao X.-Y."/>
            <person name="Jiang Y.-T."/>
            <person name="Yu X."/>
            <person name="Hao Y."/>
            <person name="Huang J."/>
            <person name="Zhao X.-W."/>
            <person name="Ke S."/>
            <person name="Chen Y.-Y."/>
            <person name="Wu W.-L."/>
            <person name="Hsu J.-L."/>
            <person name="Lin Y.-F."/>
            <person name="Huang M.-D."/>
            <person name="Li C.-Y."/>
            <person name="Huang L."/>
            <person name="Wang Z.-W."/>
            <person name="Zhao X."/>
            <person name="Zhong W.-Y."/>
            <person name="Peng D.-H."/>
            <person name="Ahmad S."/>
            <person name="Lan S."/>
            <person name="Zhang J.-S."/>
            <person name="Tsai W.-C."/>
            <person name="Van De Peer Y."/>
            <person name="Liu Z.-J."/>
        </authorList>
    </citation>
    <scope>NUCLEOTIDE SEQUENCE</scope>
    <source>
        <strain evidence="2">SCP</strain>
        <tissue evidence="2">Leaves</tissue>
    </source>
</reference>